<comment type="caution">
    <text evidence="9">The sequence shown here is derived from an EMBL/GenBank/DDBJ whole genome shotgun (WGS) entry which is preliminary data.</text>
</comment>
<comment type="catalytic activity">
    <reaction evidence="7">
        <text>deamido-NAD(+) + L-glutamine + ATP + H2O = L-glutamate + AMP + diphosphate + NAD(+) + H(+)</text>
        <dbReference type="Rhea" id="RHEA:24384"/>
        <dbReference type="ChEBI" id="CHEBI:15377"/>
        <dbReference type="ChEBI" id="CHEBI:15378"/>
        <dbReference type="ChEBI" id="CHEBI:29985"/>
        <dbReference type="ChEBI" id="CHEBI:30616"/>
        <dbReference type="ChEBI" id="CHEBI:33019"/>
        <dbReference type="ChEBI" id="CHEBI:57540"/>
        <dbReference type="ChEBI" id="CHEBI:58359"/>
        <dbReference type="ChEBI" id="CHEBI:58437"/>
        <dbReference type="ChEBI" id="CHEBI:456215"/>
        <dbReference type="EC" id="6.3.5.1"/>
    </reaction>
</comment>
<name>A0ABR1F0D8_9ASCO</name>
<dbReference type="EMBL" id="JBBJBU010000012">
    <property type="protein sequence ID" value="KAK7203318.1"/>
    <property type="molecule type" value="Genomic_DNA"/>
</dbReference>
<accession>A0ABR1F0D8</accession>
<dbReference type="Pfam" id="PF02540">
    <property type="entry name" value="NAD_synthase"/>
    <property type="match status" value="1"/>
</dbReference>
<evidence type="ECO:0000256" key="1">
    <source>
        <dbReference type="ARBA" id="ARBA00005188"/>
    </source>
</evidence>
<feature type="domain" description="CN hydrolase" evidence="8">
    <location>
        <begin position="5"/>
        <end position="275"/>
    </location>
</feature>
<dbReference type="SUPFAM" id="SSF52402">
    <property type="entry name" value="Adenine nucleotide alpha hydrolases-like"/>
    <property type="match status" value="1"/>
</dbReference>
<dbReference type="HAMAP" id="MF_02090">
    <property type="entry name" value="NadE_glutamine_dep"/>
    <property type="match status" value="1"/>
</dbReference>
<evidence type="ECO:0000256" key="4">
    <source>
        <dbReference type="ARBA" id="ARBA00022741"/>
    </source>
</evidence>
<dbReference type="InterPro" id="IPR003694">
    <property type="entry name" value="NAD_synthase"/>
</dbReference>
<dbReference type="PANTHER" id="PTHR23090:SF9">
    <property type="entry name" value="GLUTAMINE-DEPENDENT NAD(+) SYNTHETASE"/>
    <property type="match status" value="1"/>
</dbReference>
<dbReference type="InterPro" id="IPR036526">
    <property type="entry name" value="C-N_Hydrolase_sf"/>
</dbReference>
<dbReference type="EC" id="6.3.5.1" evidence="7"/>
<dbReference type="PIRSF" id="PIRSF006630">
    <property type="entry name" value="NADS_GAT"/>
    <property type="match status" value="1"/>
</dbReference>
<comment type="pathway">
    <text evidence="1 7">Cofactor biosynthesis; NAD(+) biosynthesis; NAD(+) from deamido-NAD(+) (L-Gln route): step 1/1.</text>
</comment>
<keyword evidence="5 7" id="KW-0067">ATP-binding</keyword>
<comment type="similarity">
    <text evidence="2 7">In the C-terminal section; belongs to the NAD synthetase family.</text>
</comment>
<keyword evidence="10" id="KW-1185">Reference proteome</keyword>
<keyword evidence="6 7" id="KW-0520">NAD</keyword>
<evidence type="ECO:0000313" key="10">
    <source>
        <dbReference type="Proteomes" id="UP001498771"/>
    </source>
</evidence>
<dbReference type="RefSeq" id="XP_064766351.1">
    <property type="nucleotide sequence ID" value="XM_064913429.1"/>
</dbReference>
<dbReference type="PANTHER" id="PTHR23090">
    <property type="entry name" value="NH 3 /GLUTAMINE-DEPENDENT NAD + SYNTHETASE"/>
    <property type="match status" value="1"/>
</dbReference>
<dbReference type="GeneID" id="90038941"/>
<dbReference type="InterPro" id="IPR014445">
    <property type="entry name" value="Gln-dep_NAD_synthase"/>
</dbReference>
<proteinExistence type="inferred from homology"/>
<dbReference type="SUPFAM" id="SSF56317">
    <property type="entry name" value="Carbon-nitrogen hydrolase"/>
    <property type="match status" value="1"/>
</dbReference>
<evidence type="ECO:0000256" key="7">
    <source>
        <dbReference type="PIRNR" id="PIRNR006630"/>
    </source>
</evidence>
<dbReference type="Gene3D" id="3.40.50.620">
    <property type="entry name" value="HUPs"/>
    <property type="match status" value="1"/>
</dbReference>
<evidence type="ECO:0000313" key="9">
    <source>
        <dbReference type="EMBL" id="KAK7203318.1"/>
    </source>
</evidence>
<dbReference type="Pfam" id="PF00795">
    <property type="entry name" value="CN_hydrolase"/>
    <property type="match status" value="1"/>
</dbReference>
<keyword evidence="3 7" id="KW-0436">Ligase</keyword>
<organism evidence="9 10">
    <name type="scientific">Myxozyma melibiosi</name>
    <dbReference type="NCBI Taxonomy" id="54550"/>
    <lineage>
        <taxon>Eukaryota</taxon>
        <taxon>Fungi</taxon>
        <taxon>Dikarya</taxon>
        <taxon>Ascomycota</taxon>
        <taxon>Saccharomycotina</taxon>
        <taxon>Lipomycetes</taxon>
        <taxon>Lipomycetales</taxon>
        <taxon>Lipomycetaceae</taxon>
        <taxon>Myxozyma</taxon>
    </lineage>
</organism>
<gene>
    <name evidence="9" type="ORF">BZA70DRAFT_283412</name>
</gene>
<evidence type="ECO:0000256" key="6">
    <source>
        <dbReference type="ARBA" id="ARBA00023027"/>
    </source>
</evidence>
<dbReference type="NCBIfam" id="TIGR00552">
    <property type="entry name" value="nadE"/>
    <property type="match status" value="1"/>
</dbReference>
<reference evidence="9 10" key="1">
    <citation type="submission" date="2024-03" db="EMBL/GenBank/DDBJ databases">
        <title>Genome-scale model development and genomic sequencing of the oleaginous clade Lipomyces.</title>
        <authorList>
            <consortium name="Lawrence Berkeley National Laboratory"/>
            <person name="Czajka J.J."/>
            <person name="Han Y."/>
            <person name="Kim J."/>
            <person name="Mondo S.J."/>
            <person name="Hofstad B.A."/>
            <person name="Robles A."/>
            <person name="Haridas S."/>
            <person name="Riley R."/>
            <person name="LaButti K."/>
            <person name="Pangilinan J."/>
            <person name="Andreopoulos W."/>
            <person name="Lipzen A."/>
            <person name="Yan J."/>
            <person name="Wang M."/>
            <person name="Ng V."/>
            <person name="Grigoriev I.V."/>
            <person name="Spatafora J.W."/>
            <person name="Magnuson J.K."/>
            <person name="Baker S.E."/>
            <person name="Pomraning K.R."/>
        </authorList>
    </citation>
    <scope>NUCLEOTIDE SEQUENCE [LARGE SCALE GENOMIC DNA]</scope>
    <source>
        <strain evidence="9 10">Phaff 52-87</strain>
    </source>
</reference>
<dbReference type="InterPro" id="IPR022310">
    <property type="entry name" value="NAD/GMP_synthase"/>
</dbReference>
<dbReference type="CDD" id="cd00553">
    <property type="entry name" value="NAD_synthase"/>
    <property type="match status" value="1"/>
</dbReference>
<evidence type="ECO:0000256" key="5">
    <source>
        <dbReference type="ARBA" id="ARBA00022840"/>
    </source>
</evidence>
<dbReference type="InterPro" id="IPR014729">
    <property type="entry name" value="Rossmann-like_a/b/a_fold"/>
</dbReference>
<evidence type="ECO:0000259" key="8">
    <source>
        <dbReference type="PROSITE" id="PS50263"/>
    </source>
</evidence>
<protein>
    <recommendedName>
        <fullName evidence="7">Glutamine-dependent NAD(+) synthetase</fullName>
        <ecNumber evidence="7">6.3.5.1</ecNumber>
    </recommendedName>
    <alternativeName>
        <fullName evidence="7">NAD(+) synthase [glutamine-hydrolyzing]</fullName>
    </alternativeName>
</protein>
<evidence type="ECO:0000256" key="3">
    <source>
        <dbReference type="ARBA" id="ARBA00022598"/>
    </source>
</evidence>
<sequence length="704" mass="79314">MGHLVTVSTCALNQWALDFEGNLDRIVASIVQAKAQGSSLRVGPELEITGYGCLDHFLEGDTFLHSWEMYARMLQNEDCHGILLDVGMPVMHKNVRYNCRMLSYGKNILLIRPKLWLANDGNYREMRYFTPWMKPRQVEKFALPRMISEITGQHEVDFGDAVLSTFDTVLGAETCEELFTPDSPHIDMSLDGIEIFTNSSGSHHQLRKLDLRLNLITEATAKCGGIYLYANQRGCDGDRLYYDGCPLIVVNGKVVGQGSQFSLNDVEVVTATVDLEDVRSYRSLMSHGLQSRTTPTYQRIPTAFALSKSGSTFDPTIVPTKPRPIRYHRPEEEIALGPACWMWDYLRRSKSAGFFLPLSGGIDSCSTAVIVYSMCRLVVSACDEGNEDVIRDARRAVGLPESEYIPTDPAEFASRIFHTCYMGTENSSFDTRQRATRLANDVGSYHVDLNMDLAVSAVREVFVVVTGKKPMFRVHGGSDAENLALQNIQARLRMVFAYLFAQLLPWVRGRSGGLLVLGSANVDECLRGYLTKYDCSSADINPIGGISKTDLKAFIAYARDEYNMPVLQSFLDATPTAELEPITETYVQSDEADMGMTYEELSIFGRLRKIDKCGPYSMFIKLYHEWTPRLTAEQIATKVKNFFFFYAINRHKMTIMTPAYHAESYSPDDNRFDLRPFLVPNMRYGWAAKKIDEVVARLGADKRD</sequence>
<dbReference type="Gene3D" id="3.60.110.10">
    <property type="entry name" value="Carbon-nitrogen hydrolase"/>
    <property type="match status" value="1"/>
</dbReference>
<dbReference type="InterPro" id="IPR003010">
    <property type="entry name" value="C-N_Hydrolase"/>
</dbReference>
<dbReference type="PROSITE" id="PS50263">
    <property type="entry name" value="CN_HYDROLASE"/>
    <property type="match status" value="1"/>
</dbReference>
<dbReference type="Proteomes" id="UP001498771">
    <property type="component" value="Unassembled WGS sequence"/>
</dbReference>
<evidence type="ECO:0000256" key="2">
    <source>
        <dbReference type="ARBA" id="ARBA00007145"/>
    </source>
</evidence>
<dbReference type="CDD" id="cd07570">
    <property type="entry name" value="GAT_Gln-NAD-synth"/>
    <property type="match status" value="1"/>
</dbReference>
<keyword evidence="4 7" id="KW-0547">Nucleotide-binding</keyword>